<dbReference type="Proteomes" id="UP000181897">
    <property type="component" value="Chromosome"/>
</dbReference>
<proteinExistence type="predicted"/>
<dbReference type="Gene3D" id="3.40.50.1110">
    <property type="entry name" value="SGNH hydrolase"/>
    <property type="match status" value="1"/>
</dbReference>
<dbReference type="STRING" id="1917485.BOO69_14180"/>
<gene>
    <name evidence="1" type="ORF">BOO69_14180</name>
</gene>
<dbReference type="GO" id="GO:0016788">
    <property type="term" value="F:hydrolase activity, acting on ester bonds"/>
    <property type="evidence" value="ECO:0007669"/>
    <property type="project" value="UniProtKB-ARBA"/>
</dbReference>
<dbReference type="EMBL" id="CP018076">
    <property type="protein sequence ID" value="APE44430.1"/>
    <property type="molecule type" value="Genomic_DNA"/>
</dbReference>
<sequence>MIIGFSNVATKSGFSIPTIERLKSGWPGLKAFRVGLGALQPQVIPPYIRTAAETLGPFTHVLLEINSSAYAMHPLSTEENGRELLADILLTVQDCGAEAAFMLHLRHWTRQIYVDFDALVRRFCTELDLPMIDLAEGWIAQHGASQIAAWMRDETHTTKEGGEAMAETLTPFLIDFLNRKPSLTGRSLPRPRMRRGVLPTAPMLAGWPREQHECLGLPLDFARIEEAEARIQLGRTVRAQGLVYMFHRAGGRNSVALEPSGEALPLTTIDPNSNVSRVGVLAFDRMRGFDLQGLTISSTEPAEDIHLHKGVRERPLRIYVGPILTLEPVQD</sequence>
<protein>
    <submittedName>
        <fullName evidence="1">Uncharacterized protein</fullName>
    </submittedName>
</protein>
<evidence type="ECO:0000313" key="2">
    <source>
        <dbReference type="Proteomes" id="UP000181897"/>
    </source>
</evidence>
<accession>A0A1J0WJV1</accession>
<reference evidence="1 2" key="1">
    <citation type="submission" date="2016-11" db="EMBL/GenBank/DDBJ databases">
        <title>Complete genome sequence of Sulfitobacter sp. AM1-D1, a toxic bacteria associated with marine dinoflagellate Alexandrium minutum in East China Sea.</title>
        <authorList>
            <person name="Yang Q."/>
            <person name="Zhang X."/>
            <person name="Tian X."/>
        </authorList>
    </citation>
    <scope>NUCLEOTIDE SEQUENCE [LARGE SCALE GENOMIC DNA]</scope>
    <source>
        <strain evidence="1 2">AM1-D1</strain>
    </source>
</reference>
<evidence type="ECO:0000313" key="1">
    <source>
        <dbReference type="EMBL" id="APE44430.1"/>
    </source>
</evidence>
<dbReference type="AlphaFoldDB" id="A0A1J0WJV1"/>
<dbReference type="SUPFAM" id="SSF52266">
    <property type="entry name" value="SGNH hydrolase"/>
    <property type="match status" value="1"/>
</dbReference>
<keyword evidence="2" id="KW-1185">Reference proteome</keyword>
<dbReference type="KEGG" id="suam:BOO69_14180"/>
<organism evidence="1 2">
    <name type="scientific">Sulfitobacter alexandrii</name>
    <dbReference type="NCBI Taxonomy" id="1917485"/>
    <lineage>
        <taxon>Bacteria</taxon>
        <taxon>Pseudomonadati</taxon>
        <taxon>Pseudomonadota</taxon>
        <taxon>Alphaproteobacteria</taxon>
        <taxon>Rhodobacterales</taxon>
        <taxon>Roseobacteraceae</taxon>
        <taxon>Sulfitobacter</taxon>
    </lineage>
</organism>
<dbReference type="InterPro" id="IPR036514">
    <property type="entry name" value="SGNH_hydro_sf"/>
</dbReference>
<name>A0A1J0WJV1_9RHOB</name>